<reference evidence="2 3" key="1">
    <citation type="submission" date="2016-10" db="EMBL/GenBank/DDBJ databases">
        <authorList>
            <person name="de Groot N.N."/>
        </authorList>
    </citation>
    <scope>NUCLEOTIDE SEQUENCE [LARGE SCALE GENOMIC DNA]</scope>
    <source>
        <strain evidence="2 3">DSM 21632</strain>
    </source>
</reference>
<proteinExistence type="predicted"/>
<dbReference type="EMBL" id="FNDK01000012">
    <property type="protein sequence ID" value="SDH82970.1"/>
    <property type="molecule type" value="Genomic_DNA"/>
</dbReference>
<dbReference type="STRING" id="568899.SAMN05192534_11289"/>
<name>A0A1G8FLE8_9BACI</name>
<dbReference type="InterPro" id="IPR032693">
    <property type="entry name" value="YtkA-like_dom"/>
</dbReference>
<evidence type="ECO:0000313" key="2">
    <source>
        <dbReference type="EMBL" id="SDH82970.1"/>
    </source>
</evidence>
<protein>
    <submittedName>
        <fullName evidence="2">YtkA-like</fullName>
    </submittedName>
</protein>
<evidence type="ECO:0000313" key="3">
    <source>
        <dbReference type="Proteomes" id="UP000199163"/>
    </source>
</evidence>
<accession>A0A1G8FLE8</accession>
<feature type="domain" description="YtkA-like" evidence="1">
    <location>
        <begin position="32"/>
        <end position="115"/>
    </location>
</feature>
<gene>
    <name evidence="2" type="ORF">SAMN05192534_11289</name>
</gene>
<dbReference type="RefSeq" id="WP_175487472.1">
    <property type="nucleotide sequence ID" value="NZ_FNDK01000012.1"/>
</dbReference>
<evidence type="ECO:0000259" key="1">
    <source>
        <dbReference type="Pfam" id="PF13115"/>
    </source>
</evidence>
<feature type="domain" description="YtkA-like" evidence="1">
    <location>
        <begin position="155"/>
        <end position="232"/>
    </location>
</feature>
<dbReference type="AlphaFoldDB" id="A0A1G8FLE8"/>
<dbReference type="SUPFAM" id="SSF49299">
    <property type="entry name" value="PKD domain"/>
    <property type="match status" value="1"/>
</dbReference>
<dbReference type="Proteomes" id="UP000199163">
    <property type="component" value="Unassembled WGS sequence"/>
</dbReference>
<dbReference type="InterPro" id="IPR035986">
    <property type="entry name" value="PKD_dom_sf"/>
</dbReference>
<sequence length="250" mass="27658">MKKISVFLGAVLFIGACGQTDGDTEETNDIQQSSEPIDVEIDMDEAVSPEESVEIGASVTQAGETVTDADEVLFEIWKEEQKAESEEIPAEEPANHQYVIEHAFAETGTYYVTAHVTARGMHSMPTEEIIVSESGKIEDAEVKEEDIHAGHEHGAPVTAELVSPSSLQAEEELELTFQVANEGSPIEDARVRLEIWQKGDDTRQWLDTEESGDMYTAVHTFESPGDYFITIHIENGEDLHEHVDKLVTVK</sequence>
<dbReference type="PROSITE" id="PS51257">
    <property type="entry name" value="PROKAR_LIPOPROTEIN"/>
    <property type="match status" value="1"/>
</dbReference>
<organism evidence="2 3">
    <name type="scientific">Alteribacillus persepolensis</name>
    <dbReference type="NCBI Taxonomy" id="568899"/>
    <lineage>
        <taxon>Bacteria</taxon>
        <taxon>Bacillati</taxon>
        <taxon>Bacillota</taxon>
        <taxon>Bacilli</taxon>
        <taxon>Bacillales</taxon>
        <taxon>Bacillaceae</taxon>
        <taxon>Alteribacillus</taxon>
    </lineage>
</organism>
<dbReference type="Pfam" id="PF13115">
    <property type="entry name" value="YtkA"/>
    <property type="match status" value="2"/>
</dbReference>
<keyword evidence="3" id="KW-1185">Reference proteome</keyword>